<evidence type="ECO:0000313" key="3">
    <source>
        <dbReference type="Proteomes" id="UP000663912"/>
    </source>
</evidence>
<evidence type="ECO:0000313" key="1">
    <source>
        <dbReference type="EMBL" id="NTF39729.1"/>
    </source>
</evidence>
<dbReference type="CDD" id="cd10787">
    <property type="entry name" value="LamB_YcsF_like"/>
    <property type="match status" value="1"/>
</dbReference>
<proteinExistence type="predicted"/>
<dbReference type="Gene3D" id="3.20.20.370">
    <property type="entry name" value="Glycoside hydrolase/deacetylase"/>
    <property type="match status" value="1"/>
</dbReference>
<sequence>MTAFDINCDMGEGFGNWRMSDDAGVMPLISSANIACGFHAGDPVNMQTVVRLAKENGVAVGAHPGLPDLLGFGRRVMSVTPNEIYAYIIYQTGALKGFLEAEGMKINHVKPHGAMFLVLKDRILADAAIDAIQAVAPRAAIYWSGPAGREPFTVRAAERGLKVVYEAYPDLHYSDEGSLVIERHKAPVEANLVYERVREILTEKTLLNRNGVKLPMDVDSVCIHSDSPNSIEMINAAREAIADSDRVLGCPTNQ</sequence>
<dbReference type="PANTHER" id="PTHR30292">
    <property type="entry name" value="UNCHARACTERIZED PROTEIN YBGL-RELATED"/>
    <property type="match status" value="1"/>
</dbReference>
<name>A0AAE7R7R8_9HYPH</name>
<keyword evidence="4" id="KW-1185">Reference proteome</keyword>
<dbReference type="GO" id="GO:0005975">
    <property type="term" value="P:carbohydrate metabolic process"/>
    <property type="evidence" value="ECO:0007669"/>
    <property type="project" value="InterPro"/>
</dbReference>
<dbReference type="EMBL" id="CP049208">
    <property type="protein sequence ID" value="QTG03425.1"/>
    <property type="molecule type" value="Genomic_DNA"/>
</dbReference>
<dbReference type="InterPro" id="IPR005501">
    <property type="entry name" value="LamB/YcsF/PxpA-like"/>
</dbReference>
<accession>A0AAE7R7R8</accession>
<evidence type="ECO:0000313" key="4">
    <source>
        <dbReference type="Proteomes" id="UP000822331"/>
    </source>
</evidence>
<dbReference type="SUPFAM" id="SSF88713">
    <property type="entry name" value="Glycoside hydrolase/deacetylase"/>
    <property type="match status" value="1"/>
</dbReference>
<dbReference type="AlphaFoldDB" id="A0AAE7R7R8"/>
<dbReference type="KEGG" id="arui:G6M88_23540"/>
<dbReference type="Proteomes" id="UP000663912">
    <property type="component" value="Plasmid pW2_73_1"/>
</dbReference>
<geneLocation type="plasmid" evidence="2 3">
    <name>pW2_73_1</name>
</geneLocation>
<dbReference type="Proteomes" id="UP000822331">
    <property type="component" value="Unassembled WGS sequence"/>
</dbReference>
<keyword evidence="2" id="KW-0614">Plasmid</keyword>
<dbReference type="Pfam" id="PF03746">
    <property type="entry name" value="LamB_YcsF"/>
    <property type="match status" value="1"/>
</dbReference>
<protein>
    <submittedName>
        <fullName evidence="2">LamB/YcsF family protein</fullName>
    </submittedName>
</protein>
<evidence type="ECO:0000313" key="2">
    <source>
        <dbReference type="EMBL" id="QTG03425.1"/>
    </source>
</evidence>
<dbReference type="NCBIfam" id="NF003814">
    <property type="entry name" value="PRK05406.1-3"/>
    <property type="match status" value="1"/>
</dbReference>
<reference evidence="1 4" key="1">
    <citation type="journal article" date="2020" name="Science">
        <title>Unexpected conservation and global transmission of agrobacterial virulence plasmids.</title>
        <authorList>
            <person name="Weisberg A.J."/>
            <person name="Davis E.W. 2nd"/>
            <person name="Tabima J."/>
            <person name="Belcher M.S."/>
            <person name="Miller M."/>
            <person name="Kuo C.H."/>
            <person name="Loper J.E."/>
            <person name="Grunwald N.J."/>
            <person name="Putnam M.L."/>
            <person name="Chang J.H."/>
        </authorList>
    </citation>
    <scope>NUCLEOTIDE SEQUENCE [LARGE SCALE GENOMIC DNA]</scope>
    <source>
        <strain evidence="1 4">A19/93</strain>
    </source>
</reference>
<dbReference type="RefSeq" id="WP_065700983.1">
    <property type="nucleotide sequence ID" value="NZ_JAAMCN010000021.1"/>
</dbReference>
<reference evidence="2" key="2">
    <citation type="submission" date="2020-02" db="EMBL/GenBank/DDBJ databases">
        <title>Unexpected conservation and global transmission of agrobacterial virulence plasmids.</title>
        <authorList>
            <person name="Weisberg A.J."/>
            <person name="Davis E.W. II"/>
            <person name="Tabima J.R."/>
            <person name="Belcher M.S."/>
            <person name="Miller M."/>
            <person name="Kuo C.-H."/>
            <person name="Loper J.E."/>
            <person name="Grunwald N.J."/>
            <person name="Putnam M.L."/>
            <person name="Chang J.H."/>
        </authorList>
    </citation>
    <scope>NUCLEOTIDE SEQUENCE</scope>
    <source>
        <strain evidence="2">W2/73</strain>
        <plasmid evidence="2">pW2_73_1</plasmid>
    </source>
</reference>
<dbReference type="EMBL" id="JAAMCP010000017">
    <property type="protein sequence ID" value="NTF39729.1"/>
    <property type="molecule type" value="Genomic_DNA"/>
</dbReference>
<gene>
    <name evidence="1" type="ORF">G6L72_23865</name>
    <name evidence="2" type="ORF">G6M88_23540</name>
</gene>
<dbReference type="InterPro" id="IPR011330">
    <property type="entry name" value="Glyco_hydro/deAcase_b/a-brl"/>
</dbReference>
<dbReference type="PANTHER" id="PTHR30292:SF0">
    <property type="entry name" value="5-OXOPROLINASE SUBUNIT A"/>
    <property type="match status" value="1"/>
</dbReference>
<dbReference type="NCBIfam" id="NF003816">
    <property type="entry name" value="PRK05406.1-5"/>
    <property type="match status" value="1"/>
</dbReference>
<organism evidence="2 3">
    <name type="scientific">Agrobacterium rubi</name>
    <dbReference type="NCBI Taxonomy" id="28099"/>
    <lineage>
        <taxon>Bacteria</taxon>
        <taxon>Pseudomonadati</taxon>
        <taxon>Pseudomonadota</taxon>
        <taxon>Alphaproteobacteria</taxon>
        <taxon>Hyphomicrobiales</taxon>
        <taxon>Rhizobiaceae</taxon>
        <taxon>Rhizobium/Agrobacterium group</taxon>
        <taxon>Agrobacterium</taxon>
    </lineage>
</organism>